<sequence>MRNIRILFIAALFLSFVRLYAIMPPINGGETRQLPSSKTDTPYITGEQPARVANSGTGGLPTKGTVKIPVLVVSYSDQAISSVPTIQSAFTSVTNYYSDMSGGKLIINFDIISGITLSAAHDTYGTNQTYKGQLLDTYAGTMVIESMLAADSAIDFSQYDNNGDGSLDVVVVIHPGTGEENGSSTDIWSHHWNIATATQIEYDWDAANGDILLNQLTDPGYSDSDNDFRPEFDGVESDFYILVPEYSGGGTSTTIGVYAHELGHALGLPDLYDTSNLTDGVGDWSLMGHGAWLGITPGDTPAPLDPWSLDFLGWGNVVTVDFASFMPFFTGLSPLIVAAIVMLFFMLMVYWFFIHRKLSVFVIGFALIFIPVSCAVIPLAKALDLPDYLSSLTVVKVPLHDAQNMEYLYLANYSKVNSTTWDDYLPGKGILAIHTDNELINQSYLSYNVVNNTYVNDGKMGVKVIEADENSELMTAGGTRGEITDLFASPDYPDIIAIELNEDWISPITVRNISSPDSTMSLEIYN</sequence>
<keyword evidence="1" id="KW-0812">Transmembrane</keyword>
<accession>A0ABU9UDK0</accession>
<feature type="domain" description="Peptidase M6-like" evidence="2">
    <location>
        <begin position="87"/>
        <end position="312"/>
    </location>
</feature>
<keyword evidence="3" id="KW-0645">Protease</keyword>
<comment type="caution">
    <text evidence="3">The sequence shown here is derived from an EMBL/GenBank/DDBJ whole genome shotgun (WGS) entry which is preliminary data.</text>
</comment>
<name>A0ABU9UDK0_9SPIR</name>
<keyword evidence="4" id="KW-1185">Reference proteome</keyword>
<dbReference type="Pfam" id="PF05547">
    <property type="entry name" value="Peptidase_M6"/>
    <property type="match status" value="1"/>
</dbReference>
<dbReference type="InterPro" id="IPR008757">
    <property type="entry name" value="Peptidase_M6-like_domain"/>
</dbReference>
<proteinExistence type="predicted"/>
<feature type="transmembrane region" description="Helical" evidence="1">
    <location>
        <begin position="332"/>
        <end position="353"/>
    </location>
</feature>
<dbReference type="Gene3D" id="3.40.390.10">
    <property type="entry name" value="Collagenase (Catalytic Domain)"/>
    <property type="match status" value="1"/>
</dbReference>
<reference evidence="3 4" key="1">
    <citation type="submission" date="2024-03" db="EMBL/GenBank/DDBJ databases">
        <title>Ignisphaera cupida sp. nov., a hyperthermophilic hydrolytic archaeon from a hot spring of Kamchatka, and proposal of Ignisphaeraceae fam. nov.</title>
        <authorList>
            <person name="Podosokorskaya O.A."/>
            <person name="Elcheninov A.G."/>
            <person name="Maltseva A.I."/>
            <person name="Zayulina K.S."/>
            <person name="Novikov A."/>
            <person name="Merkel A.Y."/>
        </authorList>
    </citation>
    <scope>NUCLEOTIDE SEQUENCE [LARGE SCALE GENOMIC DNA]</scope>
    <source>
        <strain evidence="3 4">38H-sp</strain>
    </source>
</reference>
<dbReference type="EMBL" id="JBCHKQ010000002">
    <property type="protein sequence ID" value="MEM5948025.1"/>
    <property type="molecule type" value="Genomic_DNA"/>
</dbReference>
<dbReference type="NCBIfam" id="TIGR03296">
    <property type="entry name" value="M6dom_TIGR03296"/>
    <property type="match status" value="1"/>
</dbReference>
<organism evidence="3 4">
    <name type="scientific">Rarispira pelagica</name>
    <dbReference type="NCBI Taxonomy" id="3141764"/>
    <lineage>
        <taxon>Bacteria</taxon>
        <taxon>Pseudomonadati</taxon>
        <taxon>Spirochaetota</taxon>
        <taxon>Spirochaetia</taxon>
        <taxon>Winmispirales</taxon>
        <taxon>Winmispiraceae</taxon>
        <taxon>Rarispira</taxon>
    </lineage>
</organism>
<dbReference type="Proteomes" id="UP001466331">
    <property type="component" value="Unassembled WGS sequence"/>
</dbReference>
<dbReference type="SUPFAM" id="SSF55486">
    <property type="entry name" value="Metalloproteases ('zincins'), catalytic domain"/>
    <property type="match status" value="1"/>
</dbReference>
<keyword evidence="1" id="KW-1133">Transmembrane helix</keyword>
<dbReference type="RefSeq" id="WP_420069471.1">
    <property type="nucleotide sequence ID" value="NZ_JBCHKQ010000002.1"/>
</dbReference>
<dbReference type="PANTHER" id="PTHR41775:SF1">
    <property type="entry name" value="PEPTIDASE M6-LIKE DOMAIN-CONTAINING PROTEIN"/>
    <property type="match status" value="1"/>
</dbReference>
<dbReference type="PANTHER" id="PTHR41775">
    <property type="entry name" value="SECRETED PROTEIN-RELATED"/>
    <property type="match status" value="1"/>
</dbReference>
<dbReference type="InterPro" id="IPR024079">
    <property type="entry name" value="MetalloPept_cat_dom_sf"/>
</dbReference>
<feature type="transmembrane region" description="Helical" evidence="1">
    <location>
        <begin position="360"/>
        <end position="380"/>
    </location>
</feature>
<dbReference type="GO" id="GO:0008237">
    <property type="term" value="F:metallopeptidase activity"/>
    <property type="evidence" value="ECO:0007669"/>
    <property type="project" value="UniProtKB-KW"/>
</dbReference>
<gene>
    <name evidence="3" type="ORF">WKV44_05675</name>
</gene>
<evidence type="ECO:0000313" key="3">
    <source>
        <dbReference type="EMBL" id="MEM5948025.1"/>
    </source>
</evidence>
<keyword evidence="1" id="KW-0472">Membrane</keyword>
<protein>
    <submittedName>
        <fullName evidence="3">M6 family metalloprotease domain-containing protein</fullName>
    </submittedName>
</protein>
<evidence type="ECO:0000259" key="2">
    <source>
        <dbReference type="Pfam" id="PF05547"/>
    </source>
</evidence>
<evidence type="ECO:0000313" key="4">
    <source>
        <dbReference type="Proteomes" id="UP001466331"/>
    </source>
</evidence>
<evidence type="ECO:0000256" key="1">
    <source>
        <dbReference type="SAM" id="Phobius"/>
    </source>
</evidence>
<keyword evidence="3" id="KW-0482">Metalloprotease</keyword>
<keyword evidence="3" id="KW-0378">Hydrolase</keyword>